<dbReference type="EMBL" id="HBGE01090612">
    <property type="protein sequence ID" value="CAD9177199.1"/>
    <property type="molecule type" value="Transcribed_RNA"/>
</dbReference>
<dbReference type="AlphaFoldDB" id="A0A7S1WMQ4"/>
<reference evidence="2" key="1">
    <citation type="submission" date="2021-01" db="EMBL/GenBank/DDBJ databases">
        <authorList>
            <person name="Corre E."/>
            <person name="Pelletier E."/>
            <person name="Niang G."/>
            <person name="Scheremetjew M."/>
            <person name="Finn R."/>
            <person name="Kale V."/>
            <person name="Holt S."/>
            <person name="Cochrane G."/>
            <person name="Meng A."/>
            <person name="Brown T."/>
            <person name="Cohen L."/>
        </authorList>
    </citation>
    <scope>NUCLEOTIDE SEQUENCE</scope>
    <source>
        <strain evidence="2">OF101</strain>
    </source>
</reference>
<proteinExistence type="predicted"/>
<evidence type="ECO:0000256" key="1">
    <source>
        <dbReference type="SAM" id="MobiDB-lite"/>
    </source>
</evidence>
<organism evidence="2">
    <name type="scientific">Alexandrium catenella</name>
    <name type="common">Red tide dinoflagellate</name>
    <name type="synonym">Gonyaulax catenella</name>
    <dbReference type="NCBI Taxonomy" id="2925"/>
    <lineage>
        <taxon>Eukaryota</taxon>
        <taxon>Sar</taxon>
        <taxon>Alveolata</taxon>
        <taxon>Dinophyceae</taxon>
        <taxon>Gonyaulacales</taxon>
        <taxon>Pyrocystaceae</taxon>
        <taxon>Alexandrium</taxon>
    </lineage>
</organism>
<dbReference type="CDD" id="cd11530">
    <property type="entry name" value="NTP-PPase_DR2231_like"/>
    <property type="match status" value="1"/>
</dbReference>
<dbReference type="InterPro" id="IPR033653">
    <property type="entry name" value="NTP-PPase_DR2231-like"/>
</dbReference>
<sequence>MDRTPAAALQKEASEASQEFRQPATLDSVASFHRRFGVPIVGTPSMPSRARMDLRLSLIEEEVAELRAALDAGDIIEAADALADVQYVLGGTVHELGMGHCFAELVEEVQRSNMSKACISLDEAEKTVLHYRQTRGVEAKIEEKELDGKTAYLVTRASDGKTLKSIAYSPQGLAPILRQAGAQEADLDLSEELACAAA</sequence>
<dbReference type="Pfam" id="PF01503">
    <property type="entry name" value="PRA-PH"/>
    <property type="match status" value="1"/>
</dbReference>
<evidence type="ECO:0008006" key="3">
    <source>
        <dbReference type="Google" id="ProtNLM"/>
    </source>
</evidence>
<gene>
    <name evidence="2" type="ORF">ACAT0790_LOCUS53968</name>
</gene>
<dbReference type="InterPro" id="IPR021130">
    <property type="entry name" value="PRib-ATP_PPHydrolase-like"/>
</dbReference>
<dbReference type="Gene3D" id="1.10.3420.10">
    <property type="entry name" value="putative ntp pyrophosphohydrolase like domain"/>
    <property type="match status" value="1"/>
</dbReference>
<name>A0A7S1WMQ4_ALECA</name>
<accession>A0A7S1WMQ4</accession>
<evidence type="ECO:0000313" key="2">
    <source>
        <dbReference type="EMBL" id="CAD9177199.1"/>
    </source>
</evidence>
<protein>
    <recommendedName>
        <fullName evidence="3">Phosphoribosyl-ATP diphosphatase</fullName>
    </recommendedName>
</protein>
<dbReference type="InterPro" id="IPR023292">
    <property type="entry name" value="NTP_PyroPHydrolase-like_dom_sf"/>
</dbReference>
<feature type="region of interest" description="Disordered" evidence="1">
    <location>
        <begin position="1"/>
        <end position="20"/>
    </location>
</feature>